<accession>A0A024GT17</accession>
<feature type="region of interest" description="Disordered" evidence="1">
    <location>
        <begin position="155"/>
        <end position="176"/>
    </location>
</feature>
<protein>
    <submittedName>
        <fullName evidence="2">Uncharacterized protein</fullName>
    </submittedName>
</protein>
<name>A0A024GT17_9STRA</name>
<dbReference type="InParanoid" id="A0A024GT17"/>
<keyword evidence="3" id="KW-1185">Reference proteome</keyword>
<reference evidence="2 3" key="1">
    <citation type="submission" date="2012-05" db="EMBL/GenBank/DDBJ databases">
        <title>Recombination and specialization in a pathogen metapopulation.</title>
        <authorList>
            <person name="Gardiner A."/>
            <person name="Kemen E."/>
            <person name="Schultz-Larsen T."/>
            <person name="MacLean D."/>
            <person name="Van Oosterhout C."/>
            <person name="Jones J.D.G."/>
        </authorList>
    </citation>
    <scope>NUCLEOTIDE SEQUENCE [LARGE SCALE GENOMIC DNA]</scope>
    <source>
        <strain evidence="2 3">Ac Nc2</strain>
    </source>
</reference>
<feature type="region of interest" description="Disordered" evidence="1">
    <location>
        <begin position="66"/>
        <end position="87"/>
    </location>
</feature>
<feature type="compositionally biased region" description="Low complexity" evidence="1">
    <location>
        <begin position="14"/>
        <end position="23"/>
    </location>
</feature>
<proteinExistence type="predicted"/>
<dbReference type="OrthoDB" id="166751at2759"/>
<feature type="region of interest" description="Disordered" evidence="1">
    <location>
        <begin position="1"/>
        <end position="43"/>
    </location>
</feature>
<dbReference type="Proteomes" id="UP000053237">
    <property type="component" value="Unassembled WGS sequence"/>
</dbReference>
<dbReference type="AlphaFoldDB" id="A0A024GT17"/>
<feature type="compositionally biased region" description="Basic and acidic residues" evidence="1">
    <location>
        <begin position="72"/>
        <end position="87"/>
    </location>
</feature>
<gene>
    <name evidence="2" type="ORF">BN9_111220</name>
</gene>
<evidence type="ECO:0000313" key="3">
    <source>
        <dbReference type="Proteomes" id="UP000053237"/>
    </source>
</evidence>
<organism evidence="2 3">
    <name type="scientific">Albugo candida</name>
    <dbReference type="NCBI Taxonomy" id="65357"/>
    <lineage>
        <taxon>Eukaryota</taxon>
        <taxon>Sar</taxon>
        <taxon>Stramenopiles</taxon>
        <taxon>Oomycota</taxon>
        <taxon>Peronosporomycetes</taxon>
        <taxon>Albuginales</taxon>
        <taxon>Albuginaceae</taxon>
        <taxon>Albugo</taxon>
    </lineage>
</organism>
<dbReference type="EMBL" id="CAIX01000334">
    <property type="protein sequence ID" value="CCI49731.1"/>
    <property type="molecule type" value="Genomic_DNA"/>
</dbReference>
<sequence>MEEHDFELAAPAGSLSSGDSTSESKQHMGSAPSGGRVDSLRRPREGFCSRKRIGLKINADLNVASDSSLTDKPSEASVGDHAHQSRDTTDTPWWIMEYQCPPPGHLGAHSVDVPLVQQISDAPAITALQKGFHVRGLLKTETQNRLTTEQSLDIHPYSSYKHSPGQKRKFGATEKGEKLNSPSIIASKELKHCHLTSRSVTAIVFHTLSISFHFSCQMLETPPLNDVKGDLFPDLTIITPTKGAIAIKEADTRTADGPKSTHNLARTI</sequence>
<evidence type="ECO:0000256" key="1">
    <source>
        <dbReference type="SAM" id="MobiDB-lite"/>
    </source>
</evidence>
<comment type="caution">
    <text evidence="2">The sequence shown here is derived from an EMBL/GenBank/DDBJ whole genome shotgun (WGS) entry which is preliminary data.</text>
</comment>
<evidence type="ECO:0000313" key="2">
    <source>
        <dbReference type="EMBL" id="CCI49731.1"/>
    </source>
</evidence>